<gene>
    <name evidence="1" type="ORF">SDC9_149565</name>
</gene>
<comment type="caution">
    <text evidence="1">The sequence shown here is derived from an EMBL/GenBank/DDBJ whole genome shotgun (WGS) entry which is preliminary data.</text>
</comment>
<evidence type="ECO:0000313" key="1">
    <source>
        <dbReference type="EMBL" id="MPN02349.1"/>
    </source>
</evidence>
<sequence>MTEQAREELQVLFHRQGGVEVLAQALRHVGDARADAVAVRLAAHVAAQHGDAAGLQRARARQQ</sequence>
<name>A0A645EMJ6_9ZZZZ</name>
<proteinExistence type="predicted"/>
<dbReference type="EMBL" id="VSSQ01048292">
    <property type="protein sequence ID" value="MPN02349.1"/>
    <property type="molecule type" value="Genomic_DNA"/>
</dbReference>
<dbReference type="AlphaFoldDB" id="A0A645EMJ6"/>
<organism evidence="1">
    <name type="scientific">bioreactor metagenome</name>
    <dbReference type="NCBI Taxonomy" id="1076179"/>
    <lineage>
        <taxon>unclassified sequences</taxon>
        <taxon>metagenomes</taxon>
        <taxon>ecological metagenomes</taxon>
    </lineage>
</organism>
<accession>A0A645EMJ6</accession>
<protein>
    <submittedName>
        <fullName evidence="1">Uncharacterized protein</fullName>
    </submittedName>
</protein>
<reference evidence="1" key="1">
    <citation type="submission" date="2019-08" db="EMBL/GenBank/DDBJ databases">
        <authorList>
            <person name="Kucharzyk K."/>
            <person name="Murdoch R.W."/>
            <person name="Higgins S."/>
            <person name="Loffler F."/>
        </authorList>
    </citation>
    <scope>NUCLEOTIDE SEQUENCE</scope>
</reference>